<sequence>MAQVLGGQPPGEEQTQEQGYQLQNQHYYKIITSYMPESFEQDAVQIALVAVDKYRQLKDIAFYIKHEYDKKYPGSGKATEGVYHCIVGKSFASAVSHETRHFIHMKVDTYHVILWKSKDTPFTPGGE</sequence>
<dbReference type="InterPro" id="IPR037177">
    <property type="entry name" value="DLC_sf"/>
</dbReference>
<keyword evidence="4 8" id="KW-0493">Microtubule</keyword>
<dbReference type="GO" id="GO:0045505">
    <property type="term" value="F:dynein intermediate chain binding"/>
    <property type="evidence" value="ECO:0007669"/>
    <property type="project" value="TreeGrafter"/>
</dbReference>
<evidence type="ECO:0000256" key="8">
    <source>
        <dbReference type="RuleBase" id="RU365010"/>
    </source>
</evidence>
<keyword evidence="6 8" id="KW-0505">Motor protein</keyword>
<keyword evidence="10" id="KW-1185">Reference proteome</keyword>
<dbReference type="GO" id="GO:0007017">
    <property type="term" value="P:microtubule-based process"/>
    <property type="evidence" value="ECO:0007669"/>
    <property type="project" value="InterPro"/>
</dbReference>
<dbReference type="SMART" id="SM01375">
    <property type="entry name" value="Dynein_light"/>
    <property type="match status" value="1"/>
</dbReference>
<evidence type="ECO:0000256" key="4">
    <source>
        <dbReference type="ARBA" id="ARBA00022701"/>
    </source>
</evidence>
<organism evidence="9 10">
    <name type="scientific">Gonium pectorale</name>
    <name type="common">Green alga</name>
    <dbReference type="NCBI Taxonomy" id="33097"/>
    <lineage>
        <taxon>Eukaryota</taxon>
        <taxon>Viridiplantae</taxon>
        <taxon>Chlorophyta</taxon>
        <taxon>core chlorophytes</taxon>
        <taxon>Chlorophyceae</taxon>
        <taxon>CS clade</taxon>
        <taxon>Chlamydomonadales</taxon>
        <taxon>Volvocaceae</taxon>
        <taxon>Gonium</taxon>
    </lineage>
</organism>
<dbReference type="Gene3D" id="3.30.740.10">
    <property type="entry name" value="Protein Inhibitor Of Neuronal Nitric Oxide Synthase"/>
    <property type="match status" value="1"/>
</dbReference>
<dbReference type="Proteomes" id="UP000075714">
    <property type="component" value="Unassembled WGS sequence"/>
</dbReference>
<dbReference type="PANTHER" id="PTHR11886:SF35">
    <property type="entry name" value="DYNEIN LIGHT CHAIN"/>
    <property type="match status" value="1"/>
</dbReference>
<dbReference type="AlphaFoldDB" id="A0A150H4D2"/>
<evidence type="ECO:0000256" key="1">
    <source>
        <dbReference type="ARBA" id="ARBA00004245"/>
    </source>
</evidence>
<protein>
    <recommendedName>
        <fullName evidence="8">Dynein light chain</fullName>
    </recommendedName>
</protein>
<dbReference type="PANTHER" id="PTHR11886">
    <property type="entry name" value="DYNEIN LIGHT CHAIN"/>
    <property type="match status" value="1"/>
</dbReference>
<comment type="subcellular location">
    <subcellularLocation>
        <location evidence="1 8">Cytoplasm</location>
        <location evidence="1 8">Cytoskeleton</location>
    </subcellularLocation>
</comment>
<evidence type="ECO:0000256" key="7">
    <source>
        <dbReference type="ARBA" id="ARBA00023212"/>
    </source>
</evidence>
<evidence type="ECO:0000313" key="10">
    <source>
        <dbReference type="Proteomes" id="UP000075714"/>
    </source>
</evidence>
<gene>
    <name evidence="9" type="ORF">GPECTOR_1g892</name>
</gene>
<comment type="similarity">
    <text evidence="2 8">Belongs to the dynein light chain family.</text>
</comment>
<keyword evidence="5 8" id="KW-0243">Dynein</keyword>
<dbReference type="STRING" id="33097.A0A150H4D2"/>
<dbReference type="GO" id="GO:0005874">
    <property type="term" value="C:microtubule"/>
    <property type="evidence" value="ECO:0007669"/>
    <property type="project" value="UniProtKB-KW"/>
</dbReference>
<dbReference type="InterPro" id="IPR001372">
    <property type="entry name" value="Dynein_light_chain_typ-1/2"/>
</dbReference>
<dbReference type="Pfam" id="PF01221">
    <property type="entry name" value="Dynein_light"/>
    <property type="match status" value="1"/>
</dbReference>
<accession>A0A150H4D2</accession>
<evidence type="ECO:0000256" key="3">
    <source>
        <dbReference type="ARBA" id="ARBA00022490"/>
    </source>
</evidence>
<comment type="caution">
    <text evidence="9">The sequence shown here is derived from an EMBL/GenBank/DDBJ whole genome shotgun (WGS) entry which is preliminary data.</text>
</comment>
<dbReference type="SUPFAM" id="SSF54648">
    <property type="entry name" value="DLC"/>
    <property type="match status" value="1"/>
</dbReference>
<dbReference type="GO" id="GO:0005868">
    <property type="term" value="C:cytoplasmic dynein complex"/>
    <property type="evidence" value="ECO:0007669"/>
    <property type="project" value="TreeGrafter"/>
</dbReference>
<dbReference type="OrthoDB" id="10033309at2759"/>
<dbReference type="EMBL" id="LSYV01000002">
    <property type="protein sequence ID" value="KXZ56987.1"/>
    <property type="molecule type" value="Genomic_DNA"/>
</dbReference>
<keyword evidence="7 8" id="KW-0206">Cytoskeleton</keyword>
<evidence type="ECO:0000256" key="6">
    <source>
        <dbReference type="ARBA" id="ARBA00023175"/>
    </source>
</evidence>
<evidence type="ECO:0000313" key="9">
    <source>
        <dbReference type="EMBL" id="KXZ56987.1"/>
    </source>
</evidence>
<name>A0A150H4D2_GONPE</name>
<reference evidence="10" key="1">
    <citation type="journal article" date="2016" name="Nat. Commun.">
        <title>The Gonium pectorale genome demonstrates co-option of cell cycle regulation during the evolution of multicellularity.</title>
        <authorList>
            <person name="Hanschen E.R."/>
            <person name="Marriage T.N."/>
            <person name="Ferris P.J."/>
            <person name="Hamaji T."/>
            <person name="Toyoda A."/>
            <person name="Fujiyama A."/>
            <person name="Neme R."/>
            <person name="Noguchi H."/>
            <person name="Minakuchi Y."/>
            <person name="Suzuki M."/>
            <person name="Kawai-Toyooka H."/>
            <person name="Smith D.R."/>
            <person name="Sparks H."/>
            <person name="Anderson J."/>
            <person name="Bakaric R."/>
            <person name="Luria V."/>
            <person name="Karger A."/>
            <person name="Kirschner M.W."/>
            <person name="Durand P.M."/>
            <person name="Michod R.E."/>
            <person name="Nozaki H."/>
            <person name="Olson B.J."/>
        </authorList>
    </citation>
    <scope>NUCLEOTIDE SEQUENCE [LARGE SCALE GENOMIC DNA]</scope>
    <source>
        <strain evidence="10">NIES-2863</strain>
    </source>
</reference>
<dbReference type="FunFam" id="3.30.740.10:FF:000019">
    <property type="match status" value="1"/>
</dbReference>
<evidence type="ECO:0000256" key="5">
    <source>
        <dbReference type="ARBA" id="ARBA00023017"/>
    </source>
</evidence>
<keyword evidence="3 8" id="KW-0963">Cytoplasm</keyword>
<proteinExistence type="inferred from homology"/>
<dbReference type="PROSITE" id="PS01239">
    <property type="entry name" value="DYNEIN_LIGHT_1"/>
    <property type="match status" value="1"/>
</dbReference>
<dbReference type="InterPro" id="IPR019763">
    <property type="entry name" value="Dynein_light_1/2_CS"/>
</dbReference>
<evidence type="ECO:0000256" key="2">
    <source>
        <dbReference type="ARBA" id="ARBA00010156"/>
    </source>
</evidence>